<evidence type="ECO:0000313" key="3">
    <source>
        <dbReference type="Proteomes" id="UP000183047"/>
    </source>
</evidence>
<protein>
    <submittedName>
        <fullName evidence="2">Uncharacterized protein</fullName>
    </submittedName>
</protein>
<organism evidence="2 3">
    <name type="scientific">Butyrivibrio hungatei</name>
    <dbReference type="NCBI Taxonomy" id="185008"/>
    <lineage>
        <taxon>Bacteria</taxon>
        <taxon>Bacillati</taxon>
        <taxon>Bacillota</taxon>
        <taxon>Clostridia</taxon>
        <taxon>Lachnospirales</taxon>
        <taxon>Lachnospiraceae</taxon>
        <taxon>Butyrivibrio</taxon>
    </lineage>
</organism>
<keyword evidence="1" id="KW-0472">Membrane</keyword>
<proteinExistence type="predicted"/>
<keyword evidence="1" id="KW-1133">Transmembrane helix</keyword>
<evidence type="ECO:0000313" key="2">
    <source>
        <dbReference type="EMBL" id="SCY53960.1"/>
    </source>
</evidence>
<dbReference type="EMBL" id="FMUR01000023">
    <property type="protein sequence ID" value="SCY53960.1"/>
    <property type="molecule type" value="Genomic_DNA"/>
</dbReference>
<keyword evidence="1" id="KW-0812">Transmembrane</keyword>
<feature type="transmembrane region" description="Helical" evidence="1">
    <location>
        <begin position="13"/>
        <end position="36"/>
    </location>
</feature>
<evidence type="ECO:0000256" key="1">
    <source>
        <dbReference type="SAM" id="Phobius"/>
    </source>
</evidence>
<name>A0A1G5GRZ8_9FIRM</name>
<gene>
    <name evidence="2" type="ORF">SAMN02910451_03013</name>
</gene>
<dbReference type="RefSeq" id="WP_074463385.1">
    <property type="nucleotide sequence ID" value="NZ_FMUR01000023.1"/>
</dbReference>
<accession>A0A1G5GRZ8</accession>
<dbReference type="AlphaFoldDB" id="A0A1G5GRZ8"/>
<dbReference type="OrthoDB" id="2081664at2"/>
<keyword evidence="3" id="KW-1185">Reference proteome</keyword>
<dbReference type="Proteomes" id="UP000183047">
    <property type="component" value="Unassembled WGS sequence"/>
</dbReference>
<sequence length="173" mass="18202">MRTKVALLGKKKIVSWILPILLVVVMSLVTTIDVYAATGKKKVNTSGKMSVALNVGTTGNSNIVSIPVSGLPSDAVITKLEVNTGSLSFQGGVATNYLTITSSNGRTERISWGGAGNTTLTARNFIASPANGTYLLSFNSTCIGGAILGGRISNIGTKTYTNPYITIYWDDTY</sequence>
<reference evidence="3" key="1">
    <citation type="submission" date="2016-10" db="EMBL/GenBank/DDBJ databases">
        <authorList>
            <person name="Varghese N."/>
            <person name="Submissions S."/>
        </authorList>
    </citation>
    <scope>NUCLEOTIDE SEQUENCE [LARGE SCALE GENOMIC DNA]</scope>
    <source>
        <strain evidence="3">XBD2006</strain>
    </source>
</reference>